<evidence type="ECO:0000256" key="4">
    <source>
        <dbReference type="ARBA" id="ARBA00022692"/>
    </source>
</evidence>
<dbReference type="PANTHER" id="PTHR48041">
    <property type="entry name" value="ABC TRANSPORTER G FAMILY MEMBER 28"/>
    <property type="match status" value="1"/>
</dbReference>
<evidence type="ECO:0000256" key="8">
    <source>
        <dbReference type="ARBA" id="ARBA00023136"/>
    </source>
</evidence>
<feature type="compositionally biased region" description="Low complexity" evidence="9">
    <location>
        <begin position="112"/>
        <end position="121"/>
    </location>
</feature>
<keyword evidence="5" id="KW-0547">Nucleotide-binding</keyword>
<keyword evidence="8 10" id="KW-0472">Membrane</keyword>
<feature type="transmembrane region" description="Helical" evidence="10">
    <location>
        <begin position="1318"/>
        <end position="1338"/>
    </location>
</feature>
<protein>
    <submittedName>
        <fullName evidence="13">ABC transporter G family member 2</fullName>
    </submittedName>
</protein>
<dbReference type="PROSITE" id="PS00211">
    <property type="entry name" value="ABC_TRANSPORTER_1"/>
    <property type="match status" value="1"/>
</dbReference>
<dbReference type="PANTHER" id="PTHR48041:SF118">
    <property type="entry name" value="ATP-BINDING CASSETTE TRANSPORTER (ABC TRANSPORTER) FAMILY G MEMBER 16"/>
    <property type="match status" value="1"/>
</dbReference>
<dbReference type="InterPro" id="IPR050352">
    <property type="entry name" value="ABCG_transporters"/>
</dbReference>
<dbReference type="SUPFAM" id="SSF52540">
    <property type="entry name" value="P-loop containing nucleoside triphosphate hydrolases"/>
    <property type="match status" value="2"/>
</dbReference>
<feature type="transmembrane region" description="Helical" evidence="10">
    <location>
        <begin position="710"/>
        <end position="728"/>
    </location>
</feature>
<keyword evidence="3" id="KW-0813">Transport</keyword>
<evidence type="ECO:0000256" key="5">
    <source>
        <dbReference type="ARBA" id="ARBA00022741"/>
    </source>
</evidence>
<feature type="transmembrane region" description="Helical" evidence="10">
    <location>
        <begin position="1254"/>
        <end position="1280"/>
    </location>
</feature>
<evidence type="ECO:0000256" key="9">
    <source>
        <dbReference type="SAM" id="MobiDB-lite"/>
    </source>
</evidence>
<feature type="transmembrane region" description="Helical" evidence="10">
    <location>
        <begin position="1286"/>
        <end position="1306"/>
    </location>
</feature>
<dbReference type="InterPro" id="IPR003593">
    <property type="entry name" value="AAA+_ATPase"/>
</dbReference>
<dbReference type="InterPro" id="IPR013525">
    <property type="entry name" value="ABC2_TM"/>
</dbReference>
<accession>A0ABM4TRI0</accession>
<dbReference type="Pfam" id="PF00005">
    <property type="entry name" value="ABC_tran"/>
    <property type="match status" value="2"/>
</dbReference>
<feature type="transmembrane region" description="Helical" evidence="10">
    <location>
        <begin position="675"/>
        <end position="703"/>
    </location>
</feature>
<gene>
    <name evidence="13" type="primary">LOC108021561</name>
</gene>
<comment type="similarity">
    <text evidence="2">Belongs to the ABC transporter superfamily. ABCG family. Eye pigment precursor importer (TC 3.A.1.204) subfamily.</text>
</comment>
<keyword evidence="12" id="KW-1185">Reference proteome</keyword>
<feature type="compositionally biased region" description="Gly residues" evidence="9">
    <location>
        <begin position="40"/>
        <end position="49"/>
    </location>
</feature>
<dbReference type="InterPro" id="IPR017871">
    <property type="entry name" value="ABC_transporter-like_CS"/>
</dbReference>
<feature type="transmembrane region" description="Helical" evidence="10">
    <location>
        <begin position="1175"/>
        <end position="1200"/>
    </location>
</feature>
<dbReference type="PROSITE" id="PS50893">
    <property type="entry name" value="ABC_TRANSPORTER_2"/>
    <property type="match status" value="2"/>
</dbReference>
<evidence type="ECO:0000256" key="3">
    <source>
        <dbReference type="ARBA" id="ARBA00022448"/>
    </source>
</evidence>
<evidence type="ECO:0000313" key="13">
    <source>
        <dbReference type="RefSeq" id="XP_070852579.1"/>
    </source>
</evidence>
<feature type="transmembrane region" description="Helical" evidence="10">
    <location>
        <begin position="545"/>
        <end position="562"/>
    </location>
</feature>
<feature type="domain" description="ABC transporter" evidence="11">
    <location>
        <begin position="848"/>
        <end position="1086"/>
    </location>
</feature>
<dbReference type="GeneID" id="108021561"/>
<dbReference type="RefSeq" id="XP_070852579.1">
    <property type="nucleotide sequence ID" value="XM_070996478.1"/>
</dbReference>
<feature type="transmembrane region" description="Helical" evidence="10">
    <location>
        <begin position="1407"/>
        <end position="1429"/>
    </location>
</feature>
<comment type="subcellular location">
    <subcellularLocation>
        <location evidence="1">Membrane</location>
        <topology evidence="1">Multi-pass membrane protein</topology>
    </subcellularLocation>
</comment>
<evidence type="ECO:0000256" key="6">
    <source>
        <dbReference type="ARBA" id="ARBA00022840"/>
    </source>
</evidence>
<keyword evidence="6" id="KW-0067">ATP-binding</keyword>
<organism evidence="12 13">
    <name type="scientific">Drosophila suzukii</name>
    <name type="common">Spotted-wing drosophila fruit fly</name>
    <dbReference type="NCBI Taxonomy" id="28584"/>
    <lineage>
        <taxon>Eukaryota</taxon>
        <taxon>Metazoa</taxon>
        <taxon>Ecdysozoa</taxon>
        <taxon>Arthropoda</taxon>
        <taxon>Hexapoda</taxon>
        <taxon>Insecta</taxon>
        <taxon>Pterygota</taxon>
        <taxon>Neoptera</taxon>
        <taxon>Endopterygota</taxon>
        <taxon>Diptera</taxon>
        <taxon>Brachycera</taxon>
        <taxon>Muscomorpha</taxon>
        <taxon>Ephydroidea</taxon>
        <taxon>Drosophilidae</taxon>
        <taxon>Drosophila</taxon>
        <taxon>Sophophora</taxon>
    </lineage>
</organism>
<feature type="transmembrane region" description="Helical" evidence="10">
    <location>
        <begin position="601"/>
        <end position="621"/>
    </location>
</feature>
<feature type="transmembrane region" description="Helical" evidence="10">
    <location>
        <begin position="793"/>
        <end position="816"/>
    </location>
</feature>
<feature type="transmembrane region" description="Helical" evidence="10">
    <location>
        <begin position="642"/>
        <end position="663"/>
    </location>
</feature>
<feature type="region of interest" description="Disordered" evidence="9">
    <location>
        <begin position="26"/>
        <end position="83"/>
    </location>
</feature>
<dbReference type="Gene3D" id="3.40.50.300">
    <property type="entry name" value="P-loop containing nucleotide triphosphate hydrolases"/>
    <property type="match status" value="2"/>
</dbReference>
<reference evidence="13" key="1">
    <citation type="submission" date="2025-08" db="UniProtKB">
        <authorList>
            <consortium name="RefSeq"/>
        </authorList>
    </citation>
    <scope>IDENTIFICATION</scope>
</reference>
<dbReference type="CDD" id="cd03213">
    <property type="entry name" value="ABCG_EPDR"/>
    <property type="match status" value="2"/>
</dbReference>
<dbReference type="InterPro" id="IPR003439">
    <property type="entry name" value="ABC_transporter-like_ATP-bd"/>
</dbReference>
<feature type="domain" description="ABC transporter" evidence="11">
    <location>
        <begin position="153"/>
        <end position="393"/>
    </location>
</feature>
<keyword evidence="4 10" id="KW-0812">Transmembrane</keyword>
<dbReference type="Proteomes" id="UP001652628">
    <property type="component" value="Chromosome 2L"/>
</dbReference>
<name>A0ABM4TRI0_DROSZ</name>
<evidence type="ECO:0000256" key="7">
    <source>
        <dbReference type="ARBA" id="ARBA00022989"/>
    </source>
</evidence>
<evidence type="ECO:0000256" key="1">
    <source>
        <dbReference type="ARBA" id="ARBA00004141"/>
    </source>
</evidence>
<dbReference type="InterPro" id="IPR027417">
    <property type="entry name" value="P-loop_NTPase"/>
</dbReference>
<keyword evidence="7 10" id="KW-1133">Transmembrane helix</keyword>
<feature type="region of interest" description="Disordered" evidence="9">
    <location>
        <begin position="101"/>
        <end position="139"/>
    </location>
</feature>
<sequence length="1434" mass="159537">MSSWSLASAVSPNVTGGDVIRLNNLKSNSETNLPLRRSGGYAGSGGSGGLPRPTTPVPAKKLASKRPPHLTLNIKSKSHDAPLAETENTVLSASASIYGTPMGATPISSPANQSQRSQKSQNSDESRHSSSTATSGGSIFPHEQYKTIKKINIGFENIRYTTKFGVFQRDTKDVLMGLTGYFKSGELSAIVGPSGAGKSTLLNILSGYTTHGYTGDFHVNGNRRDLKAFKPNVAFIRQDTSLQAFLSVKEAMHFAANLKIGTHMTLSEKKERVKSILEAIGMYENRHTRTGKLSGGQKKRLAIALELVNNPPVLILDEPTTGLDSSTSGQLINLLKKLAIEGRTVICTIHQPSALTYAMFDHLYAIGEGRCIYAGGAQNLLPFLGALNLHCPESYNPADYLMEIATHDYDTVDDNQLEKLVALMDNGRNEDYRQSKTARVAQLAAMKKVDQLMAAGLITPVTAPVMSTSGPTNFLQASTFKPLTPINELSSRVWDSQTGVIGSGDVGGKTTGSCCKPKSKKKPKRTLELDPSHLCKRQNIYATPFYRQLGILLLRTFLLIWRDSSLTTMRFAIHLITGLLIGCLFYGIGNDASQARNTFGYLFYTIMFIMYCAFSGILVKFPLEFPIVSREHFNRWYSLRAYYVAITLADLPIQIICSALFIVPTYLLTQQPLEWWRFGMFFLIVFVTALVSQSIGLAVGAALSLKLGSILGPFFICPFLQFSGFFLMEKDAPILLRWMFDISFLKYSLEGAMVAIFGYDRDKLVCDEMYCHYRVPRFILKDFDFAHANYMKALIFLLGLLVFLRILAFYIMSFRLRLFTTISRRSMADNAVQIQANGLVQKQKALELHFSQVGYSLSGSTKGSSPILNEACGVFKSGRLTAILGPSGAGKSTLLNALAGFKLQGVTGQFLLNGRPRDMISFRKMSAYIAQDFVMLNLLSVEETLRVSADLKMPSSTVAQEKQKIIDDIIDILQLQTCRRTLVKNLSGGEHKRLSIGIELVTNPPIMFFDEPTSGLDCVASYQVICHLQRLAHDGRIVVCVVHQPGSRLFQLFDDVLVLAHGEVLYSGEQREMLGSFAESGHICPQYYNPADFALEVCSQSCTTERCESLITQNKKMHCSSSNVVKLQADEETALIDVHKDAMDLSHLRGKEQVGFWFQLSVLLRRHLRSMSRDMVAVQMRVVMHVVVGLLLGVVYWQIGSDAGKIVSNVSCLFFIILFVFAGNAMPSILLCMQDSAVFIREYYNGWYSLGAYYLSKVLADLPLQLICPTLFISIGYYMTGQPPEWPRFAMCWALCVMTAFIGHFIGVIAGSLFPMQLAIFLVPSATIPFLLFSGFFIRLNELSWFLRPICDVSFFRYIFEGLMRAIYGYDRGELECHAAMNFCYYRTADQFLKDFQMQGDEFGWDLAALGMFIVLLLFAFFVTLTTVIRRALR</sequence>
<proteinExistence type="inferred from homology"/>
<feature type="transmembrane region" description="Helical" evidence="10">
    <location>
        <begin position="571"/>
        <end position="589"/>
    </location>
</feature>
<evidence type="ECO:0000313" key="12">
    <source>
        <dbReference type="Proteomes" id="UP001652628"/>
    </source>
</evidence>
<evidence type="ECO:0000256" key="10">
    <source>
        <dbReference type="SAM" id="Phobius"/>
    </source>
</evidence>
<feature type="transmembrane region" description="Helical" evidence="10">
    <location>
        <begin position="1206"/>
        <end position="1233"/>
    </location>
</feature>
<evidence type="ECO:0000259" key="11">
    <source>
        <dbReference type="PROSITE" id="PS50893"/>
    </source>
</evidence>
<dbReference type="SMART" id="SM00382">
    <property type="entry name" value="AAA"/>
    <property type="match status" value="2"/>
</dbReference>
<evidence type="ECO:0000256" key="2">
    <source>
        <dbReference type="ARBA" id="ARBA00005814"/>
    </source>
</evidence>
<dbReference type="Pfam" id="PF01061">
    <property type="entry name" value="ABC2_membrane"/>
    <property type="match status" value="2"/>
</dbReference>